<evidence type="ECO:0000313" key="2">
    <source>
        <dbReference type="EMBL" id="GGZ45135.1"/>
    </source>
</evidence>
<evidence type="ECO:0000256" key="1">
    <source>
        <dbReference type="SAM" id="MobiDB-lite"/>
    </source>
</evidence>
<reference evidence="2" key="1">
    <citation type="journal article" date="2014" name="Int. J. Syst. Evol. Microbiol.">
        <title>Complete genome sequence of Corynebacterium casei LMG S-19264T (=DSM 44701T), isolated from a smear-ripened cheese.</title>
        <authorList>
            <consortium name="US DOE Joint Genome Institute (JGI-PGF)"/>
            <person name="Walter F."/>
            <person name="Albersmeier A."/>
            <person name="Kalinowski J."/>
            <person name="Ruckert C."/>
        </authorList>
    </citation>
    <scope>NUCLEOTIDE SEQUENCE</scope>
    <source>
        <strain evidence="2">JCM 4834</strain>
    </source>
</reference>
<dbReference type="EMBL" id="BMVX01000001">
    <property type="protein sequence ID" value="GGZ45135.1"/>
    <property type="molecule type" value="Genomic_DNA"/>
</dbReference>
<accession>A0A918UZI3</accession>
<dbReference type="Proteomes" id="UP000634660">
    <property type="component" value="Unassembled WGS sequence"/>
</dbReference>
<gene>
    <name evidence="2" type="ORF">GCM10010371_00100</name>
</gene>
<protein>
    <submittedName>
        <fullName evidence="2">Uncharacterized protein</fullName>
    </submittedName>
</protein>
<dbReference type="AlphaFoldDB" id="A0A918UZI3"/>
<evidence type="ECO:0000313" key="3">
    <source>
        <dbReference type="Proteomes" id="UP000634660"/>
    </source>
</evidence>
<reference evidence="2" key="2">
    <citation type="submission" date="2020-09" db="EMBL/GenBank/DDBJ databases">
        <authorList>
            <person name="Sun Q."/>
            <person name="Ohkuma M."/>
        </authorList>
    </citation>
    <scope>NUCLEOTIDE SEQUENCE</scope>
    <source>
        <strain evidence="2">JCM 4834</strain>
    </source>
</reference>
<sequence length="77" mass="7970">MLEIAERADNVSPRDPAEAPPDRFPVPGGPVMASGSRPAGRRSSAVECLLQLLPVHVGAAFDAGLGRLVAQLFHGAV</sequence>
<feature type="region of interest" description="Disordered" evidence="1">
    <location>
        <begin position="1"/>
        <end position="39"/>
    </location>
</feature>
<proteinExistence type="predicted"/>
<comment type="caution">
    <text evidence="2">The sequence shown here is derived from an EMBL/GenBank/DDBJ whole genome shotgun (WGS) entry which is preliminary data.</text>
</comment>
<organism evidence="2 3">
    <name type="scientific">Streptomyces subrutilus</name>
    <dbReference type="NCBI Taxonomy" id="36818"/>
    <lineage>
        <taxon>Bacteria</taxon>
        <taxon>Bacillati</taxon>
        <taxon>Actinomycetota</taxon>
        <taxon>Actinomycetes</taxon>
        <taxon>Kitasatosporales</taxon>
        <taxon>Streptomycetaceae</taxon>
        <taxon>Streptomyces</taxon>
    </lineage>
</organism>
<name>A0A918UZI3_9ACTN</name>